<name>A0A516SKZ7_9NEIS</name>
<dbReference type="GO" id="GO:0005886">
    <property type="term" value="C:plasma membrane"/>
    <property type="evidence" value="ECO:0007669"/>
    <property type="project" value="InterPro"/>
</dbReference>
<evidence type="ECO:0000313" key="7">
    <source>
        <dbReference type="EMBL" id="QDQ28793.1"/>
    </source>
</evidence>
<dbReference type="KEGG" id="cari:FNU76_21920"/>
<dbReference type="Proteomes" id="UP000317550">
    <property type="component" value="Chromosome"/>
</dbReference>
<dbReference type="RefSeq" id="WP_144280176.1">
    <property type="nucleotide sequence ID" value="NZ_CP041730.1"/>
</dbReference>
<evidence type="ECO:0000313" key="8">
    <source>
        <dbReference type="Proteomes" id="UP000317550"/>
    </source>
</evidence>
<evidence type="ECO:0000259" key="6">
    <source>
        <dbReference type="Pfam" id="PF04357"/>
    </source>
</evidence>
<reference evidence="8" key="1">
    <citation type="submission" date="2019-07" db="EMBL/GenBank/DDBJ databases">
        <title>Chitinimonas sp. nov., isolated from Ny-Alesund, arctica soil.</title>
        <authorList>
            <person name="Xu Q."/>
            <person name="Peng F."/>
        </authorList>
    </citation>
    <scope>NUCLEOTIDE SEQUENCE [LARGE SCALE GENOMIC DNA]</scope>
    <source>
        <strain evidence="8">R3-44</strain>
    </source>
</reference>
<feature type="domain" description="Translocation and assembly module TamB C-terminal" evidence="6">
    <location>
        <begin position="967"/>
        <end position="1308"/>
    </location>
</feature>
<dbReference type="PANTHER" id="PTHR36985:SF1">
    <property type="entry name" value="TRANSLOCATION AND ASSEMBLY MODULE SUBUNIT TAMB"/>
    <property type="match status" value="1"/>
</dbReference>
<dbReference type="GO" id="GO:0009306">
    <property type="term" value="P:protein secretion"/>
    <property type="evidence" value="ECO:0007669"/>
    <property type="project" value="InterPro"/>
</dbReference>
<evidence type="ECO:0000256" key="5">
    <source>
        <dbReference type="SAM" id="Phobius"/>
    </source>
</evidence>
<protein>
    <recommendedName>
        <fullName evidence="6">Translocation and assembly module TamB C-terminal domain-containing protein</fullName>
    </recommendedName>
</protein>
<dbReference type="GO" id="GO:0097347">
    <property type="term" value="C:TAM protein secretion complex"/>
    <property type="evidence" value="ECO:0007669"/>
    <property type="project" value="TreeGrafter"/>
</dbReference>
<evidence type="ECO:0000256" key="2">
    <source>
        <dbReference type="ARBA" id="ARBA00022692"/>
    </source>
</evidence>
<sequence>MSEPDKQAQAEPAAPPPRRRFRLGPLWLELFLFACVAALAAFVLLAASPTGTRGLFAVASKLSGGILRVGHVEGSLWHELGLLDVRLDLGHTTVELDRLKLQWQPAQLLAGKVDIDSLAIGGVRIASQPATEPTTVPTSLDLPLALRVGQLSLDDIQIDGQLVLRRATVKLDSDGDLHKLQLVHAETPWFSGEGRLTLAGARPFRLAGKLALIGAAEGAPWHIDVNLANSLEALQLKGQGSGGPRGIKPFLADFDLALRPFAASPYAMLQAGHLKTEALDLRVLSPNLPRTALDIQLRAKPQICGPVQGPDKTVCKDEGVSTQLAIVNSLAGDWPAGRLPLSKVEATLLLDTKQARIQRFDASLAGGQLSLAGSAGLQKLDLTATLDKLKPQSFGGPNWPLSGKLKLQGSPEQPRLLGQLSDGRMNIELDAGLAGKGEQAQLLAKRLKLASPQGQLELSGQLGLAGKQLFTLKGNLAGFDPALLSTPLARPVPAGELNADLQVSGQLADGLALAGKVTLRPSKFNGQALLGQLQGDWRAGRLSDVKAALALGPNRLNAQGSFGRPGDNLKLDLQLPDVGDFGPAFHGRLEADLVLSGSLQRPHLEGTASGENLRLPGKIAVGHAKLAARLDAAPDKPASSPLVLKLELTGLTAPQTEVANARLNIAGTQAAHTVELDGKGKLAEQAFDLVLKGSGELSAQAWRGRIDVLENRGLWPVRLNAPAQLAIGADGGGVQGLDASAVGAKIRIQHAEWHAGRFGAQGELRDVALAEWLARLPNLKKRVATDLVLAARFDLRGDDSLAGSVVLERQAGDLQLSVEDPTIKPMPLKLSDARLQVDLSGNKASLGVDLKSASFGTVSGRLASHFQKTATGWQLANGAALEGHLQAQMPSLAWLGPLMGPSAKVAGKLSAELTAGGVVGAPRWFGKLHAQDVALRLPESGINYREGQLEATLDGDTAQLATLSLQAGKGRATASGRMSLRDAGPEGAVQVRFERFGALTLPDRNLVVSGETSLGVQGEALTLTGKLTADEGLIELPKSTAAVLGDDVVIKGRPATAGKRGKPTPLTLRLDLDLGQKFVFKGQGVDARLSGLVRLASSPSQPLTASGAMKVEEGRYAAYGQNLAISRGIITFQGPLDNPALDIHAIRKNLPVEVGVKIVGTALLPRVSLTSDTPMADAEKLSWLVLGRGSASGGGDADLLLTAADALFSAGESVGLRQQMAGRLGLDDVSIGRSDAYSSKTDSSGNALSGRVVSLGKRLSERAYVSYEQSLDGVGYAVKLTYQLTQRVSVALTAGKTSATDVLYSWVFD</sequence>
<dbReference type="Pfam" id="PF04357">
    <property type="entry name" value="TamB"/>
    <property type="match status" value="1"/>
</dbReference>
<organism evidence="7 8">
    <name type="scientific">Chitinimonas arctica</name>
    <dbReference type="NCBI Taxonomy" id="2594795"/>
    <lineage>
        <taxon>Bacteria</taxon>
        <taxon>Pseudomonadati</taxon>
        <taxon>Pseudomonadota</taxon>
        <taxon>Betaproteobacteria</taxon>
        <taxon>Neisseriales</taxon>
        <taxon>Chitinibacteraceae</taxon>
        <taxon>Chitinimonas</taxon>
    </lineage>
</organism>
<accession>A0A516SKZ7</accession>
<proteinExistence type="predicted"/>
<dbReference type="PANTHER" id="PTHR36985">
    <property type="entry name" value="TRANSLOCATION AND ASSEMBLY MODULE SUBUNIT TAMB"/>
    <property type="match status" value="1"/>
</dbReference>
<keyword evidence="2 5" id="KW-0812">Transmembrane</keyword>
<comment type="subcellular location">
    <subcellularLocation>
        <location evidence="1">Membrane</location>
        <topology evidence="1">Single-pass membrane protein</topology>
    </subcellularLocation>
</comment>
<evidence type="ECO:0000256" key="3">
    <source>
        <dbReference type="ARBA" id="ARBA00022989"/>
    </source>
</evidence>
<keyword evidence="8" id="KW-1185">Reference proteome</keyword>
<keyword evidence="3 5" id="KW-1133">Transmembrane helix</keyword>
<keyword evidence="4 5" id="KW-0472">Membrane</keyword>
<dbReference type="EMBL" id="CP041730">
    <property type="protein sequence ID" value="QDQ28793.1"/>
    <property type="molecule type" value="Genomic_DNA"/>
</dbReference>
<dbReference type="OrthoDB" id="5288149at2"/>
<evidence type="ECO:0000256" key="4">
    <source>
        <dbReference type="ARBA" id="ARBA00023136"/>
    </source>
</evidence>
<gene>
    <name evidence="7" type="ORF">FNU76_21920</name>
</gene>
<evidence type="ECO:0000256" key="1">
    <source>
        <dbReference type="ARBA" id="ARBA00004167"/>
    </source>
</evidence>
<feature type="transmembrane region" description="Helical" evidence="5">
    <location>
        <begin position="26"/>
        <end position="47"/>
    </location>
</feature>
<dbReference type="InterPro" id="IPR007452">
    <property type="entry name" value="TamB_C"/>
</dbReference>